<dbReference type="PANTHER" id="PTHR48081">
    <property type="entry name" value="AB HYDROLASE SUPERFAMILY PROTEIN C4A8.06C"/>
    <property type="match status" value="1"/>
</dbReference>
<dbReference type="PANTHER" id="PTHR48081:SF8">
    <property type="entry name" value="ALPHA_BETA HYDROLASE FOLD-3 DOMAIN-CONTAINING PROTEIN-RELATED"/>
    <property type="match status" value="1"/>
</dbReference>
<name>A0AAN8IRE9_TRICO</name>
<dbReference type="SUPFAM" id="SSF53474">
    <property type="entry name" value="alpha/beta-Hydrolases"/>
    <property type="match status" value="1"/>
</dbReference>
<sequence length="142" mass="15895">MNPSLGESAWVMQHTLADLDEIISMEENINDMVYQKTNDRLPPSSKENDEAQMKAFANKGADPDVSALFGVRRDLPPAMVVTAEFDVLRDEAIQYAKKLQEVGVPCEWKHYKTAFHGLCTLPDTPVAKHIIEDVCCFLDGNL</sequence>
<organism evidence="3 4">
    <name type="scientific">Trichostrongylus colubriformis</name>
    <name type="common">Black scour worm</name>
    <dbReference type="NCBI Taxonomy" id="6319"/>
    <lineage>
        <taxon>Eukaryota</taxon>
        <taxon>Metazoa</taxon>
        <taxon>Ecdysozoa</taxon>
        <taxon>Nematoda</taxon>
        <taxon>Chromadorea</taxon>
        <taxon>Rhabditida</taxon>
        <taxon>Rhabditina</taxon>
        <taxon>Rhabditomorpha</taxon>
        <taxon>Strongyloidea</taxon>
        <taxon>Trichostrongylidae</taxon>
        <taxon>Trichostrongylus</taxon>
    </lineage>
</organism>
<feature type="domain" description="Alpha/beta hydrolase fold-3" evidence="2">
    <location>
        <begin position="57"/>
        <end position="118"/>
    </location>
</feature>
<evidence type="ECO:0000256" key="1">
    <source>
        <dbReference type="ARBA" id="ARBA00022801"/>
    </source>
</evidence>
<dbReference type="Gene3D" id="3.40.50.1820">
    <property type="entry name" value="alpha/beta hydrolase"/>
    <property type="match status" value="1"/>
</dbReference>
<dbReference type="AlphaFoldDB" id="A0AAN8IRE9"/>
<dbReference type="InterPro" id="IPR029058">
    <property type="entry name" value="AB_hydrolase_fold"/>
</dbReference>
<evidence type="ECO:0000259" key="2">
    <source>
        <dbReference type="Pfam" id="PF07859"/>
    </source>
</evidence>
<protein>
    <recommendedName>
        <fullName evidence="2">Alpha/beta hydrolase fold-3 domain-containing protein</fullName>
    </recommendedName>
</protein>
<dbReference type="GO" id="GO:0016787">
    <property type="term" value="F:hydrolase activity"/>
    <property type="evidence" value="ECO:0007669"/>
    <property type="project" value="UniProtKB-KW"/>
</dbReference>
<dbReference type="Pfam" id="PF07859">
    <property type="entry name" value="Abhydrolase_3"/>
    <property type="match status" value="1"/>
</dbReference>
<gene>
    <name evidence="3" type="ORF">GCK32_012758</name>
</gene>
<dbReference type="Proteomes" id="UP001331761">
    <property type="component" value="Unassembled WGS sequence"/>
</dbReference>
<accession>A0AAN8IRE9</accession>
<comment type="caution">
    <text evidence="3">The sequence shown here is derived from an EMBL/GenBank/DDBJ whole genome shotgun (WGS) entry which is preliminary data.</text>
</comment>
<proteinExistence type="predicted"/>
<dbReference type="InterPro" id="IPR050300">
    <property type="entry name" value="GDXG_lipolytic_enzyme"/>
</dbReference>
<dbReference type="InterPro" id="IPR013094">
    <property type="entry name" value="AB_hydrolase_3"/>
</dbReference>
<keyword evidence="4" id="KW-1185">Reference proteome</keyword>
<evidence type="ECO:0000313" key="3">
    <source>
        <dbReference type="EMBL" id="KAK5978812.1"/>
    </source>
</evidence>
<keyword evidence="1" id="KW-0378">Hydrolase</keyword>
<evidence type="ECO:0000313" key="4">
    <source>
        <dbReference type="Proteomes" id="UP001331761"/>
    </source>
</evidence>
<dbReference type="EMBL" id="WIXE01008993">
    <property type="protein sequence ID" value="KAK5978812.1"/>
    <property type="molecule type" value="Genomic_DNA"/>
</dbReference>
<reference evidence="3 4" key="1">
    <citation type="submission" date="2019-10" db="EMBL/GenBank/DDBJ databases">
        <title>Assembly and Annotation for the nematode Trichostrongylus colubriformis.</title>
        <authorList>
            <person name="Martin J."/>
        </authorList>
    </citation>
    <scope>NUCLEOTIDE SEQUENCE [LARGE SCALE GENOMIC DNA]</scope>
    <source>
        <strain evidence="3">G859</strain>
        <tissue evidence="3">Whole worm</tissue>
    </source>
</reference>